<reference evidence="6" key="1">
    <citation type="journal article" date="2019" name="G3 (Bethesda)">
        <title>Genome Assemblies of Two Rare Opportunistic Yeast Pathogens: Diutina rugosa (syn. Candida rugosa) and Trichomonascus ciferrii (syn. Candida ciferrii).</title>
        <authorList>
            <person name="Mixao V."/>
            <person name="Saus E."/>
            <person name="Hansen A.P."/>
            <person name="Lass-Florl C."/>
            <person name="Gabaldon T."/>
        </authorList>
    </citation>
    <scope>NUCLEOTIDE SEQUENCE</scope>
    <source>
        <strain evidence="6">CBS 4856</strain>
    </source>
</reference>
<dbReference type="PANTHER" id="PTHR13274:SF2">
    <property type="entry name" value="SMALL RIBOSOMAL SUBUNIT PROTEIN MS25"/>
    <property type="match status" value="1"/>
</dbReference>
<evidence type="ECO:0000256" key="1">
    <source>
        <dbReference type="ARBA" id="ARBA00004173"/>
    </source>
</evidence>
<dbReference type="SMART" id="SM00916">
    <property type="entry name" value="L51_S25_CI-B8"/>
    <property type="match status" value="1"/>
</dbReference>
<keyword evidence="2" id="KW-0689">Ribosomal protein</keyword>
<organism evidence="6 7">
    <name type="scientific">Trichomonascus ciferrii</name>
    <dbReference type="NCBI Taxonomy" id="44093"/>
    <lineage>
        <taxon>Eukaryota</taxon>
        <taxon>Fungi</taxon>
        <taxon>Dikarya</taxon>
        <taxon>Ascomycota</taxon>
        <taxon>Saccharomycotina</taxon>
        <taxon>Dipodascomycetes</taxon>
        <taxon>Dipodascales</taxon>
        <taxon>Trichomonascaceae</taxon>
        <taxon>Trichomonascus</taxon>
        <taxon>Trichomonascus ciferrii complex</taxon>
    </lineage>
</organism>
<evidence type="ECO:0000256" key="4">
    <source>
        <dbReference type="ARBA" id="ARBA00023274"/>
    </source>
</evidence>
<dbReference type="GO" id="GO:0003735">
    <property type="term" value="F:structural constituent of ribosome"/>
    <property type="evidence" value="ECO:0007669"/>
    <property type="project" value="InterPro"/>
</dbReference>
<sequence>MSTKIARQINRLNAIANGPGAIRLPATVNSLHVAYRLKHSSYDDGAKRFSKSTLPQVQFHNPHVSISVEKYETSDRTPELTVKFQDGTQQVLDVKKKTAQDILTNLMQTTNSEPVPEAEIPIIRLAEF</sequence>
<evidence type="ECO:0000313" key="7">
    <source>
        <dbReference type="Proteomes" id="UP000761534"/>
    </source>
</evidence>
<dbReference type="Proteomes" id="UP000761534">
    <property type="component" value="Unassembled WGS sequence"/>
</dbReference>
<dbReference type="PANTHER" id="PTHR13274">
    <property type="entry name" value="MITOCHONDRIAL RIBOSOMAL PROTEIN S25"/>
    <property type="match status" value="1"/>
</dbReference>
<evidence type="ECO:0000259" key="5">
    <source>
        <dbReference type="SMART" id="SM00916"/>
    </source>
</evidence>
<evidence type="ECO:0000256" key="2">
    <source>
        <dbReference type="ARBA" id="ARBA00022980"/>
    </source>
</evidence>
<dbReference type="Gene3D" id="3.40.30.10">
    <property type="entry name" value="Glutaredoxin"/>
    <property type="match status" value="1"/>
</dbReference>
<dbReference type="EMBL" id="SWFS01000396">
    <property type="protein sequence ID" value="KAA8906494.1"/>
    <property type="molecule type" value="Genomic_DNA"/>
</dbReference>
<dbReference type="InterPro" id="IPR040049">
    <property type="entry name" value="Ribosomal_mS25/mL61"/>
</dbReference>
<accession>A0A642V2F1</accession>
<gene>
    <name evidence="6" type="ORF">TRICI_005159</name>
</gene>
<name>A0A642V2F1_9ASCO</name>
<dbReference type="InterPro" id="IPR007741">
    <property type="entry name" value="Ribosomal_mL43/mS25/NADH_DH"/>
</dbReference>
<dbReference type="GO" id="GO:0005739">
    <property type="term" value="C:mitochondrion"/>
    <property type="evidence" value="ECO:0007669"/>
    <property type="project" value="UniProtKB-SubCell"/>
</dbReference>
<dbReference type="OrthoDB" id="1696305at2759"/>
<keyword evidence="3" id="KW-0496">Mitochondrion</keyword>
<dbReference type="Pfam" id="PF05047">
    <property type="entry name" value="L51_S25_CI-B8"/>
    <property type="match status" value="1"/>
</dbReference>
<proteinExistence type="predicted"/>
<dbReference type="SUPFAM" id="SSF52833">
    <property type="entry name" value="Thioredoxin-like"/>
    <property type="match status" value="1"/>
</dbReference>
<evidence type="ECO:0000256" key="3">
    <source>
        <dbReference type="ARBA" id="ARBA00023128"/>
    </source>
</evidence>
<protein>
    <recommendedName>
        <fullName evidence="5">Ribosomal protein/NADH dehydrogenase domain-containing protein</fullName>
    </recommendedName>
</protein>
<dbReference type="GO" id="GO:1990904">
    <property type="term" value="C:ribonucleoprotein complex"/>
    <property type="evidence" value="ECO:0007669"/>
    <property type="project" value="UniProtKB-KW"/>
</dbReference>
<dbReference type="AlphaFoldDB" id="A0A642V2F1"/>
<feature type="domain" description="Ribosomal protein/NADH dehydrogenase" evidence="5">
    <location>
        <begin position="38"/>
        <end position="113"/>
    </location>
</feature>
<keyword evidence="7" id="KW-1185">Reference proteome</keyword>
<comment type="subcellular location">
    <subcellularLocation>
        <location evidence="1">Mitochondrion</location>
    </subcellularLocation>
</comment>
<dbReference type="VEuPathDB" id="FungiDB:TRICI_005159"/>
<comment type="caution">
    <text evidence="6">The sequence shown here is derived from an EMBL/GenBank/DDBJ whole genome shotgun (WGS) entry which is preliminary data.</text>
</comment>
<dbReference type="GO" id="GO:0005840">
    <property type="term" value="C:ribosome"/>
    <property type="evidence" value="ECO:0007669"/>
    <property type="project" value="UniProtKB-KW"/>
</dbReference>
<evidence type="ECO:0000313" key="6">
    <source>
        <dbReference type="EMBL" id="KAA8906494.1"/>
    </source>
</evidence>
<dbReference type="InterPro" id="IPR036249">
    <property type="entry name" value="Thioredoxin-like_sf"/>
</dbReference>
<keyword evidence="4" id="KW-0687">Ribonucleoprotein</keyword>